<evidence type="ECO:0000259" key="1">
    <source>
        <dbReference type="Pfam" id="PF14681"/>
    </source>
</evidence>
<proteinExistence type="predicted"/>
<gene>
    <name evidence="2" type="ORF">BS50DRAFT_658134</name>
</gene>
<evidence type="ECO:0000313" key="2">
    <source>
        <dbReference type="EMBL" id="PSN72257.1"/>
    </source>
</evidence>
<evidence type="ECO:0000313" key="3">
    <source>
        <dbReference type="Proteomes" id="UP000240883"/>
    </source>
</evidence>
<protein>
    <recommendedName>
        <fullName evidence="1">Phosphoribosyltransferase domain-containing protein</fullName>
    </recommendedName>
</protein>
<dbReference type="STRING" id="1448308.A0A2T2P3J7"/>
<dbReference type="InterPro" id="IPR000836">
    <property type="entry name" value="PRTase_dom"/>
</dbReference>
<sequence length="123" mass="13927">MAFEICKVIEKSAFIHAKRHKEVMKKHLEGKKIVILVDSATNTGKSIRDFVEHIRKPSNPSVQIIVVTDVVQEGTVKEVEGLHKYLVGGEKLHFAALRLSENRYTGKRATDTGHRFFNTTNLD</sequence>
<dbReference type="EMBL" id="KZ678130">
    <property type="protein sequence ID" value="PSN72257.1"/>
    <property type="molecule type" value="Genomic_DNA"/>
</dbReference>
<feature type="domain" description="Phosphoribosyltransferase" evidence="1">
    <location>
        <begin position="16"/>
        <end position="119"/>
    </location>
</feature>
<reference evidence="2 3" key="1">
    <citation type="journal article" date="2018" name="Front. Microbiol.">
        <title>Genome-Wide Analysis of Corynespora cassiicola Leaf Fall Disease Putative Effectors.</title>
        <authorList>
            <person name="Lopez D."/>
            <person name="Ribeiro S."/>
            <person name="Label P."/>
            <person name="Fumanal B."/>
            <person name="Venisse J.S."/>
            <person name="Kohler A."/>
            <person name="de Oliveira R.R."/>
            <person name="Labutti K."/>
            <person name="Lipzen A."/>
            <person name="Lail K."/>
            <person name="Bauer D."/>
            <person name="Ohm R.A."/>
            <person name="Barry K.W."/>
            <person name="Spatafora J."/>
            <person name="Grigoriev I.V."/>
            <person name="Martin F.M."/>
            <person name="Pujade-Renaud V."/>
        </authorList>
    </citation>
    <scope>NUCLEOTIDE SEQUENCE [LARGE SCALE GENOMIC DNA]</scope>
    <source>
        <strain evidence="2 3">Philippines</strain>
    </source>
</reference>
<dbReference type="AlphaFoldDB" id="A0A2T2P3J7"/>
<dbReference type="InterPro" id="IPR029057">
    <property type="entry name" value="PRTase-like"/>
</dbReference>
<dbReference type="Proteomes" id="UP000240883">
    <property type="component" value="Unassembled WGS sequence"/>
</dbReference>
<accession>A0A2T2P3J7</accession>
<organism evidence="2 3">
    <name type="scientific">Corynespora cassiicola Philippines</name>
    <dbReference type="NCBI Taxonomy" id="1448308"/>
    <lineage>
        <taxon>Eukaryota</taxon>
        <taxon>Fungi</taxon>
        <taxon>Dikarya</taxon>
        <taxon>Ascomycota</taxon>
        <taxon>Pezizomycotina</taxon>
        <taxon>Dothideomycetes</taxon>
        <taxon>Pleosporomycetidae</taxon>
        <taxon>Pleosporales</taxon>
        <taxon>Corynesporascaceae</taxon>
        <taxon>Corynespora</taxon>
    </lineage>
</organism>
<dbReference type="Gene3D" id="3.40.50.2020">
    <property type="match status" value="1"/>
</dbReference>
<name>A0A2T2P3J7_CORCC</name>
<dbReference type="Pfam" id="PF14681">
    <property type="entry name" value="UPRTase"/>
    <property type="match status" value="1"/>
</dbReference>
<dbReference type="OrthoDB" id="5416609at2759"/>
<keyword evidence="3" id="KW-1185">Reference proteome</keyword>
<dbReference type="SUPFAM" id="SSF53271">
    <property type="entry name" value="PRTase-like"/>
    <property type="match status" value="1"/>
</dbReference>